<sequence length="715" mass="80985">MIKNLILRGVSSYSPEQNSQIGPLTKVNMFYGHNGTGKTTIGNYLQDPSDLLYHQCKTQPVSAEREVMVYNHTFMETNFHASSQPGIFTLNEGNIEAEKKLLAAEEALKKLLVEHQAEVAAGNGFGEFQKSNKADLLDQLWALKRPFDTGPLRYCFASLNTKDRLGEKLRTLSLVSSPDDFSALAAEAEQLQSASDAELPGIPTIRFAEADVETSPLLSEAIAGSGDSYLSALITDLGNSDWVKRGLQYPQREECPFCQQTLPSGFYEEIQKVFDKTYEQRITQLKALKTRYEGGVTRLRTQFKRPEYDASEYQLLITKLDALLSQNTQKLDAKVASPSMVVALEPTGLIIDDLTDLIAEGQRKIDAFNLKVKDKKNHLEKIKARFWVCFRSSCDTAIASARKVHEELGVKKEAKRKLADEIRLNSQAHQDVIAESKAKITNIDQSIGSINSSLAALGLNGFLVVREEGELPRYRLQRPDQQAGVFKTLSEGEKTLISFLYFLEVCNGELDDKGGKLKSERIIVIDDPISSLSHNYIYDIATMIHRRVLSPKERFKQVFILTHNLFFFHEMLKHLKKSDEYSLFRITKAAHSMITPMKASDVQNDYQSFWQAIKDAQAGRTSSSVIPNMMRNILEYYFTFVHRQDELQAALMALSDEDAEFKGLYRYVNRESHSDAVNLTDFGEIVPSHYVDRFRQVFVRTGFEEHYEKMMGEQT</sequence>
<dbReference type="InterPro" id="IPR026866">
    <property type="entry name" value="CR006_AAA"/>
</dbReference>
<proteinExistence type="predicted"/>
<dbReference type="EMBL" id="WIWJ01000049">
    <property type="protein sequence ID" value="MQT49259.1"/>
    <property type="molecule type" value="Genomic_DNA"/>
</dbReference>
<evidence type="ECO:0000313" key="5">
    <source>
        <dbReference type="Proteomes" id="UP000489190"/>
    </source>
</evidence>
<dbReference type="Proteomes" id="UP000441404">
    <property type="component" value="Unassembled WGS sequence"/>
</dbReference>
<dbReference type="Pfam" id="PF13166">
    <property type="entry name" value="AAA_13"/>
    <property type="match status" value="1"/>
</dbReference>
<accession>A0A7X1XJM7</accession>
<name>A0A7X1XJM7_9PSED</name>
<dbReference type="RefSeq" id="WP_323370818.1">
    <property type="nucleotide sequence ID" value="NZ_WIWI01000163.1"/>
</dbReference>
<dbReference type="AlphaFoldDB" id="A0A7X1XJM7"/>
<evidence type="ECO:0000313" key="4">
    <source>
        <dbReference type="Proteomes" id="UP000441404"/>
    </source>
</evidence>
<dbReference type="InterPro" id="IPR027417">
    <property type="entry name" value="P-loop_NTPase"/>
</dbReference>
<gene>
    <name evidence="3" type="ORF">GHO39_27430</name>
    <name evidence="2" type="ORF">GHO40_21355</name>
</gene>
<dbReference type="Gene3D" id="3.40.50.300">
    <property type="entry name" value="P-loop containing nucleotide triphosphate hydrolases"/>
    <property type="match status" value="1"/>
</dbReference>
<dbReference type="Proteomes" id="UP000489190">
    <property type="component" value="Unassembled WGS sequence"/>
</dbReference>
<evidence type="ECO:0000313" key="3">
    <source>
        <dbReference type="EMBL" id="MQT92813.1"/>
    </source>
</evidence>
<dbReference type="SUPFAM" id="SSF52540">
    <property type="entry name" value="P-loop containing nucleoside triphosphate hydrolases"/>
    <property type="match status" value="1"/>
</dbReference>
<protein>
    <submittedName>
        <fullName evidence="3">AAA family ATPase</fullName>
    </submittedName>
</protein>
<feature type="domain" description="Protein CR006 P-loop" evidence="1">
    <location>
        <begin position="12"/>
        <end position="698"/>
    </location>
</feature>
<reference evidence="4 5" key="1">
    <citation type="submission" date="2019-10" db="EMBL/GenBank/DDBJ databases">
        <title>Evaluation of single-gene subtyping targets for Pseudomonas.</title>
        <authorList>
            <person name="Reichler S.J."/>
            <person name="Orsi R.H."/>
            <person name="Wiedmann M."/>
            <person name="Martin N.H."/>
            <person name="Murphy S.I."/>
        </authorList>
    </citation>
    <scope>NUCLEOTIDE SEQUENCE [LARGE SCALE GENOMIC DNA]</scope>
    <source>
        <strain evidence="3 5">FSL R10-3254</strain>
        <strain evidence="2 4">FSL R10-3257</strain>
    </source>
</reference>
<organism evidence="3 5">
    <name type="scientific">Pseudomonas helleri</name>
    <dbReference type="NCBI Taxonomy" id="1608996"/>
    <lineage>
        <taxon>Bacteria</taxon>
        <taxon>Pseudomonadati</taxon>
        <taxon>Pseudomonadota</taxon>
        <taxon>Gammaproteobacteria</taxon>
        <taxon>Pseudomonadales</taxon>
        <taxon>Pseudomonadaceae</taxon>
        <taxon>Pseudomonas</taxon>
    </lineage>
</organism>
<evidence type="ECO:0000313" key="2">
    <source>
        <dbReference type="EMBL" id="MQT49259.1"/>
    </source>
</evidence>
<comment type="caution">
    <text evidence="3">The sequence shown here is derived from an EMBL/GenBank/DDBJ whole genome shotgun (WGS) entry which is preliminary data.</text>
</comment>
<evidence type="ECO:0000259" key="1">
    <source>
        <dbReference type="Pfam" id="PF13166"/>
    </source>
</evidence>
<dbReference type="EMBL" id="WIWI01000163">
    <property type="protein sequence ID" value="MQT92813.1"/>
    <property type="molecule type" value="Genomic_DNA"/>
</dbReference>